<reference evidence="13" key="2">
    <citation type="journal article" date="2015" name="Genome Announc.">
        <title>Draft Genome Sequence of Filamentous Marine Cyanobacterium Lyngbya confervoides Strain BDU141951.</title>
        <authorList>
            <person name="Chandrababunaidu M.M."/>
            <person name="Sen D."/>
            <person name="Tripathy S."/>
        </authorList>
    </citation>
    <scope>NUCLEOTIDE SEQUENCE</scope>
    <source>
        <strain evidence="13">BDU141951</strain>
    </source>
</reference>
<dbReference type="PANTHER" id="PTHR47568">
    <property type="match status" value="1"/>
</dbReference>
<dbReference type="EMBL" id="JTHE02000003">
    <property type="protein sequence ID" value="NEV70249.1"/>
    <property type="molecule type" value="Genomic_DNA"/>
</dbReference>
<comment type="subcellular location">
    <subcellularLocation>
        <location evidence="2">Membrane</location>
        <topology evidence="2">Multi-pass membrane protein</topology>
    </subcellularLocation>
</comment>
<protein>
    <recommendedName>
        <fullName evidence="3">RING-type E3 ubiquitin transferase</fullName>
        <ecNumber evidence="3">2.3.2.27</ecNumber>
    </recommendedName>
</protein>
<evidence type="ECO:0000256" key="8">
    <source>
        <dbReference type="ARBA" id="ARBA00022786"/>
    </source>
</evidence>
<keyword evidence="4" id="KW-0808">Transferase</keyword>
<gene>
    <name evidence="13" type="ORF">QQ91_024480</name>
</gene>
<evidence type="ECO:0000256" key="4">
    <source>
        <dbReference type="ARBA" id="ARBA00022679"/>
    </source>
</evidence>
<evidence type="ECO:0000256" key="3">
    <source>
        <dbReference type="ARBA" id="ARBA00012483"/>
    </source>
</evidence>
<comment type="caution">
    <text evidence="13">The sequence shown here is derived from an EMBL/GenBank/DDBJ whole genome shotgun (WGS) entry which is preliminary data.</text>
</comment>
<keyword evidence="7" id="KW-0863">Zinc-finger</keyword>
<sequence length="235" mass="26237">MEIIGIILLVISAIMFFTRRNQQQKLFSIKRARSVTAAELTDMAGAIADEIGGGNWRDYVKLWGQITTDEPLQSEHQQAPCVYYVSTVTREYEEKNEEGKLVRKTEQVSRHRQFTKFWLKDDTGSIVVNPDGAAIDTVEIMNELREERSGATLGYRYQESVLPVGKEVLVLGAVSDATGKVVIGQPTQTDHKYLISLKDEEHLAIATSRSAQNMGIAMFVMLGLGAVLLIWGLVF</sequence>
<evidence type="ECO:0000256" key="5">
    <source>
        <dbReference type="ARBA" id="ARBA00022692"/>
    </source>
</evidence>
<dbReference type="InterPro" id="IPR022170">
    <property type="entry name" value="MUL1-like"/>
</dbReference>
<keyword evidence="9" id="KW-0862">Zinc</keyword>
<keyword evidence="11" id="KW-0472">Membrane</keyword>
<dbReference type="AlphaFoldDB" id="A0A0C1VBF1"/>
<dbReference type="PANTHER" id="PTHR47568:SF2">
    <property type="entry name" value="E3 UBIQUITIN-PROTEIN LIGASE SP1-RELATED"/>
    <property type="match status" value="1"/>
</dbReference>
<name>A0A0C1VBF1_9CYAN</name>
<feature type="domain" description="E3 Ubiquitin ligase MUL1-like" evidence="12">
    <location>
        <begin position="92"/>
        <end position="227"/>
    </location>
</feature>
<dbReference type="Pfam" id="PF12483">
    <property type="entry name" value="GIDE"/>
    <property type="match status" value="1"/>
</dbReference>
<proteinExistence type="predicted"/>
<keyword evidence="5" id="KW-0812">Transmembrane</keyword>
<dbReference type="GO" id="GO:0008270">
    <property type="term" value="F:zinc ion binding"/>
    <property type="evidence" value="ECO:0007669"/>
    <property type="project" value="UniProtKB-KW"/>
</dbReference>
<dbReference type="GO" id="GO:0061630">
    <property type="term" value="F:ubiquitin protein ligase activity"/>
    <property type="evidence" value="ECO:0007669"/>
    <property type="project" value="UniProtKB-EC"/>
</dbReference>
<dbReference type="GO" id="GO:0016567">
    <property type="term" value="P:protein ubiquitination"/>
    <property type="evidence" value="ECO:0007669"/>
    <property type="project" value="InterPro"/>
</dbReference>
<evidence type="ECO:0000256" key="1">
    <source>
        <dbReference type="ARBA" id="ARBA00000900"/>
    </source>
</evidence>
<evidence type="ECO:0000256" key="6">
    <source>
        <dbReference type="ARBA" id="ARBA00022723"/>
    </source>
</evidence>
<keyword evidence="6" id="KW-0479">Metal-binding</keyword>
<evidence type="ECO:0000259" key="12">
    <source>
        <dbReference type="Pfam" id="PF12483"/>
    </source>
</evidence>
<evidence type="ECO:0000256" key="7">
    <source>
        <dbReference type="ARBA" id="ARBA00022771"/>
    </source>
</evidence>
<evidence type="ECO:0000313" key="13">
    <source>
        <dbReference type="EMBL" id="NEV70249.1"/>
    </source>
</evidence>
<evidence type="ECO:0000256" key="9">
    <source>
        <dbReference type="ARBA" id="ARBA00022833"/>
    </source>
</evidence>
<evidence type="ECO:0000256" key="10">
    <source>
        <dbReference type="ARBA" id="ARBA00022989"/>
    </source>
</evidence>
<reference evidence="13" key="3">
    <citation type="submission" date="2020-02" db="EMBL/GenBank/DDBJ databases">
        <authorList>
            <person name="Sarangi A.N."/>
            <person name="Ghosh S."/>
            <person name="Mukherjee M."/>
            <person name="Tripathy S."/>
        </authorList>
    </citation>
    <scope>NUCLEOTIDE SEQUENCE</scope>
    <source>
        <strain evidence="13">BDU141951</strain>
    </source>
</reference>
<comment type="catalytic activity">
    <reaction evidence="1">
        <text>S-ubiquitinyl-[E2 ubiquitin-conjugating enzyme]-L-cysteine + [acceptor protein]-L-lysine = [E2 ubiquitin-conjugating enzyme]-L-cysteine + N(6)-ubiquitinyl-[acceptor protein]-L-lysine.</text>
        <dbReference type="EC" id="2.3.2.27"/>
    </reaction>
</comment>
<dbReference type="InterPro" id="IPR044231">
    <property type="entry name" value="SP1/SPL1"/>
</dbReference>
<organism evidence="13">
    <name type="scientific">Lyngbya confervoides BDU141951</name>
    <dbReference type="NCBI Taxonomy" id="1574623"/>
    <lineage>
        <taxon>Bacteria</taxon>
        <taxon>Bacillati</taxon>
        <taxon>Cyanobacteriota</taxon>
        <taxon>Cyanophyceae</taxon>
        <taxon>Oscillatoriophycideae</taxon>
        <taxon>Oscillatoriales</taxon>
        <taxon>Microcoleaceae</taxon>
        <taxon>Lyngbya</taxon>
    </lineage>
</organism>
<keyword evidence="8" id="KW-0833">Ubl conjugation pathway</keyword>
<reference evidence="13" key="1">
    <citation type="submission" date="2014-11" db="EMBL/GenBank/DDBJ databases">
        <authorList>
            <person name="Malar M.C."/>
            <person name="Sen D."/>
            <person name="Tripathy S."/>
        </authorList>
    </citation>
    <scope>NUCLEOTIDE SEQUENCE</scope>
    <source>
        <strain evidence="13">BDU141951</strain>
    </source>
</reference>
<evidence type="ECO:0000256" key="2">
    <source>
        <dbReference type="ARBA" id="ARBA00004141"/>
    </source>
</evidence>
<accession>A0A0C1VBF1</accession>
<dbReference type="EC" id="2.3.2.27" evidence="3"/>
<dbReference type="GO" id="GO:0016020">
    <property type="term" value="C:membrane"/>
    <property type="evidence" value="ECO:0007669"/>
    <property type="project" value="UniProtKB-SubCell"/>
</dbReference>
<evidence type="ECO:0000256" key="11">
    <source>
        <dbReference type="ARBA" id="ARBA00023136"/>
    </source>
</evidence>
<keyword evidence="10" id="KW-1133">Transmembrane helix</keyword>